<dbReference type="GeneID" id="92352942"/>
<dbReference type="RefSeq" id="WP_369610317.1">
    <property type="nucleotide sequence ID" value="NZ_AP031322.1"/>
</dbReference>
<organism evidence="2">
    <name type="scientific">Sulfurisphaera javensis</name>
    <dbReference type="NCBI Taxonomy" id="2049879"/>
    <lineage>
        <taxon>Archaea</taxon>
        <taxon>Thermoproteota</taxon>
        <taxon>Thermoprotei</taxon>
        <taxon>Sulfolobales</taxon>
        <taxon>Sulfolobaceae</taxon>
        <taxon>Sulfurisphaera</taxon>
    </lineage>
</organism>
<evidence type="ECO:0000313" key="2">
    <source>
        <dbReference type="EMBL" id="BFH72065.1"/>
    </source>
</evidence>
<dbReference type="GO" id="GO:0008422">
    <property type="term" value="F:beta-glucosidase activity"/>
    <property type="evidence" value="ECO:0007669"/>
    <property type="project" value="TreeGrafter"/>
</dbReference>
<reference evidence="2" key="1">
    <citation type="submission" date="2024-03" db="EMBL/GenBank/DDBJ databases">
        <title>Complete genome sequence of Sulfurisphaera javensis strain KD-1.</title>
        <authorList>
            <person name="Sakai H."/>
            <person name="Nur N."/>
            <person name="Suwanto A."/>
            <person name="Kurosawa N."/>
        </authorList>
    </citation>
    <scope>NUCLEOTIDE SEQUENCE</scope>
    <source>
        <strain evidence="2">KD-1</strain>
    </source>
</reference>
<dbReference type="InterPro" id="IPR052566">
    <property type="entry name" value="Non-lysos_glucosylceramidase"/>
</dbReference>
<dbReference type="Pfam" id="PF12215">
    <property type="entry name" value="Glyco_hydr_116N"/>
    <property type="match status" value="1"/>
</dbReference>
<feature type="domain" description="Glycosyl-hydrolase family 116 N-terminal" evidence="1">
    <location>
        <begin position="12"/>
        <end position="141"/>
    </location>
</feature>
<sequence>MKYKYSYSLDSGVVLGGLGTGSIEIRADGRLYDWTIFNNGGFTERLDIRKTYYLTQYDFFTAIKYQGKVRILQAYDYYYGASPYTAPWVRPVKEIEYVGEPPIAYLTFKDDFEIKLEAFSPFIPHDLKNSSLPVAIFEYDTRATYIIGIKNPFENGRIEFKGDVLYFSGETDPKDPRYNGNLCIKAEKPIFAKLNSFPSYKEWNELREKGYISGNEGEKWGIITTEGNKFILAWYFQNHLNFRGKKIGHYYENYFSNCIDVINYVEENYDYLKRQTETFHDLLYHPKGVEEWIADLAGSQLTTLQKATWLSKEGDFYIWEGYYNASDERRVGEHPYTDGPVNGAFNTIDVITYFMPVLTSLFPSLAKNILIKASENILSDSSPYYILYSLTIPENKEKYVEKLSKDPSILSSYEKLLKTVKEVVRETGKDPKGRIPHFITRGIVDEYGRNDLNPEFVLMWAYVSTYTRDEVFKKKL</sequence>
<dbReference type="AlphaFoldDB" id="A0AAT9GN07"/>
<proteinExistence type="predicted"/>
<dbReference type="InterPro" id="IPR024462">
    <property type="entry name" value="GH116_N"/>
</dbReference>
<name>A0AAT9GN07_9CREN</name>
<dbReference type="PANTHER" id="PTHR12654">
    <property type="entry name" value="BILE ACID BETA-GLUCOSIDASE-RELATED"/>
    <property type="match status" value="1"/>
</dbReference>
<dbReference type="PANTHER" id="PTHR12654:SF0">
    <property type="entry name" value="NON-LYSOSOMAL GLUCOSYLCERAMIDASE"/>
    <property type="match status" value="1"/>
</dbReference>
<dbReference type="EMBL" id="AP031322">
    <property type="protein sequence ID" value="BFH72065.1"/>
    <property type="molecule type" value="Genomic_DNA"/>
</dbReference>
<accession>A0AAT9GN07</accession>
<dbReference type="KEGG" id="sjv:SJAV_00090"/>
<gene>
    <name evidence="2" type="ORF">SJAV_00090</name>
</gene>
<protein>
    <recommendedName>
        <fullName evidence="1">Glycosyl-hydrolase family 116 N-terminal domain-containing protein</fullName>
    </recommendedName>
</protein>
<evidence type="ECO:0000259" key="1">
    <source>
        <dbReference type="Pfam" id="PF12215"/>
    </source>
</evidence>